<dbReference type="GO" id="GO:0008658">
    <property type="term" value="F:penicillin binding"/>
    <property type="evidence" value="ECO:0007669"/>
    <property type="project" value="InterPro"/>
</dbReference>
<protein>
    <submittedName>
        <fullName evidence="2">Penicillin-binding protein</fullName>
    </submittedName>
</protein>
<gene>
    <name evidence="2" type="ORF">EHO60_03615</name>
</gene>
<dbReference type="InterPro" id="IPR001460">
    <property type="entry name" value="PCN-bd_Tpept"/>
</dbReference>
<comment type="caution">
    <text evidence="2">The sequence shown here is derived from an EMBL/GenBank/DDBJ whole genome shotgun (WGS) entry which is preliminary data.</text>
</comment>
<dbReference type="AlphaFoldDB" id="A0A4R9GIT0"/>
<dbReference type="SUPFAM" id="SSF56601">
    <property type="entry name" value="beta-lactamase/transpeptidase-like"/>
    <property type="match status" value="1"/>
</dbReference>
<feature type="domain" description="Penicillin-binding protein transpeptidase" evidence="1">
    <location>
        <begin position="46"/>
        <end position="168"/>
    </location>
</feature>
<proteinExistence type="predicted"/>
<dbReference type="InterPro" id="IPR012338">
    <property type="entry name" value="Beta-lactam/transpept-like"/>
</dbReference>
<name>A0A4R9GIT0_9LEPT</name>
<evidence type="ECO:0000313" key="3">
    <source>
        <dbReference type="Proteomes" id="UP000298458"/>
    </source>
</evidence>
<evidence type="ECO:0000259" key="1">
    <source>
        <dbReference type="Pfam" id="PF00905"/>
    </source>
</evidence>
<evidence type="ECO:0000313" key="2">
    <source>
        <dbReference type="EMBL" id="TGK12529.1"/>
    </source>
</evidence>
<organism evidence="2 3">
    <name type="scientific">Leptospira fletcheri</name>
    <dbReference type="NCBI Taxonomy" id="2484981"/>
    <lineage>
        <taxon>Bacteria</taxon>
        <taxon>Pseudomonadati</taxon>
        <taxon>Spirochaetota</taxon>
        <taxon>Spirochaetia</taxon>
        <taxon>Leptospirales</taxon>
        <taxon>Leptospiraceae</taxon>
        <taxon>Leptospira</taxon>
    </lineage>
</organism>
<dbReference type="EMBL" id="RQET01000004">
    <property type="protein sequence ID" value="TGK12529.1"/>
    <property type="molecule type" value="Genomic_DNA"/>
</dbReference>
<accession>A0A4R9GIT0</accession>
<keyword evidence="3" id="KW-1185">Reference proteome</keyword>
<sequence>MALSVAFSFLLPCEAGQTPQNPSELILTSEFAFAQSKVPKTKFAGNLSYVKNRFSPASTFKTYWALSLLENRVVDPKKKIRISDDHIPGSPREVDLREALFYSSNDYFEMLWPSLGRSALETTLRHLGYGPVLGVAQAGKKGSYPKDWWKGEKALKHGGGIRLSPEEIHSNWVSVFWKKPSWIDEETYRLWRESLGWSDCPEKKGKIFGKTGSWEGNYWFQGTFVPDIGGDYVSITILNKSKVATREKTILRFYEIVGCVMPSLN</sequence>
<dbReference type="Proteomes" id="UP000298458">
    <property type="component" value="Unassembled WGS sequence"/>
</dbReference>
<dbReference type="OrthoDB" id="321532at2"/>
<dbReference type="Gene3D" id="3.40.710.10">
    <property type="entry name" value="DD-peptidase/beta-lactamase superfamily"/>
    <property type="match status" value="1"/>
</dbReference>
<dbReference type="Pfam" id="PF00905">
    <property type="entry name" value="Transpeptidase"/>
    <property type="match status" value="1"/>
</dbReference>
<reference evidence="2" key="1">
    <citation type="journal article" date="2019" name="PLoS Negl. Trop. Dis.">
        <title>Revisiting the worldwide diversity of Leptospira species in the environment.</title>
        <authorList>
            <person name="Vincent A.T."/>
            <person name="Schiettekatte O."/>
            <person name="Bourhy P."/>
            <person name="Veyrier F.J."/>
            <person name="Picardeau M."/>
        </authorList>
    </citation>
    <scope>NUCLEOTIDE SEQUENCE [LARGE SCALE GENOMIC DNA]</scope>
    <source>
        <strain evidence="2">SSW15</strain>
    </source>
</reference>